<protein>
    <submittedName>
        <fullName evidence="2">Alpha/beta hydrolase</fullName>
    </submittedName>
</protein>
<proteinExistence type="predicted"/>
<keyword evidence="2" id="KW-0378">Hydrolase</keyword>
<dbReference type="Proteomes" id="UP000632339">
    <property type="component" value="Unassembled WGS sequence"/>
</dbReference>
<dbReference type="Pfam" id="PF12697">
    <property type="entry name" value="Abhydrolase_6"/>
    <property type="match status" value="1"/>
</dbReference>
<dbReference type="InterPro" id="IPR050228">
    <property type="entry name" value="Carboxylesterase_BioH"/>
</dbReference>
<dbReference type="Gene3D" id="3.40.50.1820">
    <property type="entry name" value="alpha/beta hydrolase"/>
    <property type="match status" value="1"/>
</dbReference>
<dbReference type="PANTHER" id="PTHR43194:SF2">
    <property type="entry name" value="PEROXISOMAL MEMBRANE PROTEIN LPX1"/>
    <property type="match status" value="1"/>
</dbReference>
<gene>
    <name evidence="2" type="ORF">GCM10010967_33100</name>
</gene>
<dbReference type="InterPro" id="IPR029058">
    <property type="entry name" value="AB_hydrolase_fold"/>
</dbReference>
<dbReference type="EMBL" id="BMLI01000001">
    <property type="protein sequence ID" value="GGM96770.1"/>
    <property type="molecule type" value="Genomic_DNA"/>
</dbReference>
<sequence>MGDHAKTILFITGAFVSNACWDEWRRYFESRGYHTLAPPWPHKQASAEELRSRHPDPVIASNRLADVVEHYANIAADLPEKPILVGHSIGGLVTQLLLQRQLGEAGIAIHSVPPQGIMTFRLSFLIAGWGPLGFFTPVNEPFMMSFRQWQYAFTNGLPMEVQKEGYYQLAIPESKRIVRDTITSAARVDFQKPHAPLLLVAGTADHTIPDSLNYDNYRKYKSDGSITDFKKFDGRTHFVLGQPGWEEVAEYCLEWLQTLD</sequence>
<organism evidence="2 3">
    <name type="scientific">Dyadobacter beijingensis</name>
    <dbReference type="NCBI Taxonomy" id="365489"/>
    <lineage>
        <taxon>Bacteria</taxon>
        <taxon>Pseudomonadati</taxon>
        <taxon>Bacteroidota</taxon>
        <taxon>Cytophagia</taxon>
        <taxon>Cytophagales</taxon>
        <taxon>Spirosomataceae</taxon>
        <taxon>Dyadobacter</taxon>
    </lineage>
</organism>
<evidence type="ECO:0000313" key="2">
    <source>
        <dbReference type="EMBL" id="GGM96770.1"/>
    </source>
</evidence>
<name>A0ABQ2I090_9BACT</name>
<keyword evidence="3" id="KW-1185">Reference proteome</keyword>
<dbReference type="PANTHER" id="PTHR43194">
    <property type="entry name" value="HYDROLASE ALPHA/BETA FOLD FAMILY"/>
    <property type="match status" value="1"/>
</dbReference>
<feature type="domain" description="AB hydrolase-1" evidence="1">
    <location>
        <begin position="8"/>
        <end position="243"/>
    </location>
</feature>
<dbReference type="InterPro" id="IPR000073">
    <property type="entry name" value="AB_hydrolase_1"/>
</dbReference>
<reference evidence="3" key="1">
    <citation type="journal article" date="2019" name="Int. J. Syst. Evol. Microbiol.">
        <title>The Global Catalogue of Microorganisms (GCM) 10K type strain sequencing project: providing services to taxonomists for standard genome sequencing and annotation.</title>
        <authorList>
            <consortium name="The Broad Institute Genomics Platform"/>
            <consortium name="The Broad Institute Genome Sequencing Center for Infectious Disease"/>
            <person name="Wu L."/>
            <person name="Ma J."/>
        </authorList>
    </citation>
    <scope>NUCLEOTIDE SEQUENCE [LARGE SCALE GENOMIC DNA]</scope>
    <source>
        <strain evidence="3">CGMCC 1.6375</strain>
    </source>
</reference>
<comment type="caution">
    <text evidence="2">The sequence shown here is derived from an EMBL/GenBank/DDBJ whole genome shotgun (WGS) entry which is preliminary data.</text>
</comment>
<dbReference type="SUPFAM" id="SSF53474">
    <property type="entry name" value="alpha/beta-Hydrolases"/>
    <property type="match status" value="1"/>
</dbReference>
<evidence type="ECO:0000313" key="3">
    <source>
        <dbReference type="Proteomes" id="UP000632339"/>
    </source>
</evidence>
<evidence type="ECO:0000259" key="1">
    <source>
        <dbReference type="Pfam" id="PF12697"/>
    </source>
</evidence>
<dbReference type="RefSeq" id="WP_019942719.1">
    <property type="nucleotide sequence ID" value="NZ_BMLI01000001.1"/>
</dbReference>
<dbReference type="GO" id="GO:0016787">
    <property type="term" value="F:hydrolase activity"/>
    <property type="evidence" value="ECO:0007669"/>
    <property type="project" value="UniProtKB-KW"/>
</dbReference>
<accession>A0ABQ2I090</accession>